<gene>
    <name evidence="2" type="ORF">GGQ80_003502</name>
</gene>
<protein>
    <recommendedName>
        <fullName evidence="4">Peptidase S10</fullName>
    </recommendedName>
</protein>
<keyword evidence="3" id="KW-1185">Reference proteome</keyword>
<dbReference type="Pfam" id="PF00450">
    <property type="entry name" value="Peptidase_S10"/>
    <property type="match status" value="1"/>
</dbReference>
<comment type="caution">
    <text evidence="2">The sequence shown here is derived from an EMBL/GenBank/DDBJ whole genome shotgun (WGS) entry which is preliminary data.</text>
</comment>
<evidence type="ECO:0000256" key="1">
    <source>
        <dbReference type="SAM" id="SignalP"/>
    </source>
</evidence>
<dbReference type="RefSeq" id="WP_183987209.1">
    <property type="nucleotide sequence ID" value="NZ_JACIEV010000015.1"/>
</dbReference>
<feature type="chain" id="PRO_5032421691" description="Peptidase S10" evidence="1">
    <location>
        <begin position="26"/>
        <end position="482"/>
    </location>
</feature>
<accession>A0A840FIQ5</accession>
<feature type="signal peptide" evidence="1">
    <location>
        <begin position="1"/>
        <end position="25"/>
    </location>
</feature>
<name>A0A840FIQ5_9SPHN</name>
<proteinExistence type="predicted"/>
<dbReference type="EMBL" id="JACIEV010000015">
    <property type="protein sequence ID" value="MBB4155577.1"/>
    <property type="molecule type" value="Genomic_DNA"/>
</dbReference>
<dbReference type="Proteomes" id="UP000529795">
    <property type="component" value="Unassembled WGS sequence"/>
</dbReference>
<evidence type="ECO:0008006" key="4">
    <source>
        <dbReference type="Google" id="ProtNLM"/>
    </source>
</evidence>
<dbReference type="AlphaFoldDB" id="A0A840FIQ5"/>
<dbReference type="Gene3D" id="3.40.50.1820">
    <property type="entry name" value="alpha/beta hydrolase"/>
    <property type="match status" value="1"/>
</dbReference>
<dbReference type="SUPFAM" id="SSF53474">
    <property type="entry name" value="alpha/beta-Hydrolases"/>
    <property type="match status" value="1"/>
</dbReference>
<dbReference type="GO" id="GO:0006508">
    <property type="term" value="P:proteolysis"/>
    <property type="evidence" value="ECO:0007669"/>
    <property type="project" value="InterPro"/>
</dbReference>
<organism evidence="2 3">
    <name type="scientific">Sphingomonas jinjuensis</name>
    <dbReference type="NCBI Taxonomy" id="535907"/>
    <lineage>
        <taxon>Bacteria</taxon>
        <taxon>Pseudomonadati</taxon>
        <taxon>Pseudomonadota</taxon>
        <taxon>Alphaproteobacteria</taxon>
        <taxon>Sphingomonadales</taxon>
        <taxon>Sphingomonadaceae</taxon>
        <taxon>Sphingomonas</taxon>
    </lineage>
</organism>
<keyword evidence="1" id="KW-0732">Signal</keyword>
<dbReference type="InterPro" id="IPR001563">
    <property type="entry name" value="Peptidase_S10"/>
</dbReference>
<reference evidence="2 3" key="1">
    <citation type="submission" date="2020-08" db="EMBL/GenBank/DDBJ databases">
        <title>Genomic Encyclopedia of Type Strains, Phase IV (KMG-IV): sequencing the most valuable type-strain genomes for metagenomic binning, comparative biology and taxonomic classification.</title>
        <authorList>
            <person name="Goeker M."/>
        </authorList>
    </citation>
    <scope>NUCLEOTIDE SEQUENCE [LARGE SCALE GENOMIC DNA]</scope>
    <source>
        <strain evidence="2 3">YC6723</strain>
    </source>
</reference>
<dbReference type="InterPro" id="IPR029058">
    <property type="entry name" value="AB_hydrolase_fold"/>
</dbReference>
<dbReference type="GO" id="GO:0004185">
    <property type="term" value="F:serine-type carboxypeptidase activity"/>
    <property type="evidence" value="ECO:0007669"/>
    <property type="project" value="InterPro"/>
</dbReference>
<sequence length="482" mass="52108">MIRCLFPALLLAAPAASAQQQPALAAVTIPAPIVTDHVGTFAGKRVAYRAAIESFDATTPDGKPVARLAAISYVARDATAARPVLFVFNGGPIAPSAILHMGAFGPRRVAIPDDVTAPPASFRVVDNPDTVLDVADIVFFDPAGTGFSRLAPGVDAKSQFGNVADARQLQQLVLAWTKAHGRERSPVYLVGESYGTMRAPEAAKQLAAVGRAPAGLILIGQAVNIIEYAQRRGNIISYAVSLPTLAATAWWHGKADRRGRSFDRFVADAERWGAGEYLTLLFAGDTAPLPRRQAAAAELQAFTGIPADHWLSNALRMTKTDYQRALFPGRLLGTNDARYVGPLEGPQPFDAIPDAYQAQLQRYLATDLKAAALGSYTTDNPFQGGLNDWNWGPNISPFGDWPYGRAITDLFAADPAFRLFVANGYYDTQTTIGAMDYLLAQSGWPRTRVRSAKYQGGHMPYTIDASLKRLMTDIRAMVTRQW</sequence>
<evidence type="ECO:0000313" key="3">
    <source>
        <dbReference type="Proteomes" id="UP000529795"/>
    </source>
</evidence>
<evidence type="ECO:0000313" key="2">
    <source>
        <dbReference type="EMBL" id="MBB4155577.1"/>
    </source>
</evidence>